<organism evidence="1 2">
    <name type="scientific">Fusarium decemcellulare</name>
    <dbReference type="NCBI Taxonomy" id="57161"/>
    <lineage>
        <taxon>Eukaryota</taxon>
        <taxon>Fungi</taxon>
        <taxon>Dikarya</taxon>
        <taxon>Ascomycota</taxon>
        <taxon>Pezizomycotina</taxon>
        <taxon>Sordariomycetes</taxon>
        <taxon>Hypocreomycetidae</taxon>
        <taxon>Hypocreales</taxon>
        <taxon>Nectriaceae</taxon>
        <taxon>Fusarium</taxon>
        <taxon>Fusarium decemcellulare species complex</taxon>
    </lineage>
</organism>
<dbReference type="Proteomes" id="UP001148629">
    <property type="component" value="Unassembled WGS sequence"/>
</dbReference>
<gene>
    <name evidence="1" type="ORF">NM208_g8050</name>
</gene>
<proteinExistence type="predicted"/>
<evidence type="ECO:0000313" key="1">
    <source>
        <dbReference type="EMBL" id="KAJ3533287.1"/>
    </source>
</evidence>
<reference evidence="1" key="1">
    <citation type="submission" date="2022-08" db="EMBL/GenBank/DDBJ databases">
        <title>Genome Sequence of Fusarium decemcellulare.</title>
        <authorList>
            <person name="Buettner E."/>
        </authorList>
    </citation>
    <scope>NUCLEOTIDE SEQUENCE</scope>
    <source>
        <strain evidence="1">Babe19</strain>
    </source>
</reference>
<accession>A0ACC1S6T6</accession>
<comment type="caution">
    <text evidence="1">The sequence shown here is derived from an EMBL/GenBank/DDBJ whole genome shotgun (WGS) entry which is preliminary data.</text>
</comment>
<keyword evidence="2" id="KW-1185">Reference proteome</keyword>
<dbReference type="EMBL" id="JANRMS010000882">
    <property type="protein sequence ID" value="KAJ3533287.1"/>
    <property type="molecule type" value="Genomic_DNA"/>
</dbReference>
<evidence type="ECO:0000313" key="2">
    <source>
        <dbReference type="Proteomes" id="UP001148629"/>
    </source>
</evidence>
<name>A0ACC1S6T6_9HYPO</name>
<sequence>MKVLIVGATGSIGAEVLRQCLAHPRISRVVVFVRRQLPADVSDNPKLESVLVKDFSIWPEEVLQAHSDAAAMVWTMGTYEGSIAVDLEYPLAFQTAMARVLETKPRKERFRYIHLSGKLSSRNQDQGLWFLDAPRKLKGLHETRALEFAKDHDGVWQLFIIRPAGVLTKNMMAPGVIGALMGENWSIQMEELGAFVTYLVVDGQEEDSVIENARMVRRGRELLEMQNAN</sequence>
<protein>
    <submittedName>
        <fullName evidence="1">Uncharacterized protein</fullName>
    </submittedName>
</protein>